<evidence type="ECO:0000313" key="2">
    <source>
        <dbReference type="EMBL" id="RHW46797.1"/>
    </source>
</evidence>
<dbReference type="RefSeq" id="WP_118910611.1">
    <property type="nucleotide sequence ID" value="NZ_QOCS01000009.1"/>
</dbReference>
<dbReference type="AlphaFoldDB" id="A0A3R6YJ55"/>
<dbReference type="InterPro" id="IPR011856">
    <property type="entry name" value="tRNA_endonuc-like_dom_sf"/>
</dbReference>
<dbReference type="EMBL" id="QOCS01000009">
    <property type="protein sequence ID" value="RHW46797.1"/>
    <property type="molecule type" value="Genomic_DNA"/>
</dbReference>
<dbReference type="GO" id="GO:0003676">
    <property type="term" value="F:nucleic acid binding"/>
    <property type="evidence" value="ECO:0007669"/>
    <property type="project" value="InterPro"/>
</dbReference>
<gene>
    <name evidence="2" type="ORF">DS832_04735</name>
</gene>
<evidence type="ECO:0000256" key="1">
    <source>
        <dbReference type="ARBA" id="ARBA00022801"/>
    </source>
</evidence>
<sequence>MSESNLQTKCLKYLKSQHIYAVNIYGSGRTGKGTPDVLSCINGKFVAFEFKVGNNQMQPDQVIHKKRIEDSGGKHYTPRSIEEFKQIINQLKG</sequence>
<evidence type="ECO:0000313" key="3">
    <source>
        <dbReference type="Proteomes" id="UP000284822"/>
    </source>
</evidence>
<name>A0A3R6YJ55_9LACO</name>
<dbReference type="Gene3D" id="3.40.1350.10">
    <property type="match status" value="1"/>
</dbReference>
<protein>
    <recommendedName>
        <fullName evidence="4">VRR-NUC domain-containing protein</fullName>
    </recommendedName>
</protein>
<keyword evidence="1" id="KW-0378">Hydrolase</keyword>
<dbReference type="SUPFAM" id="SSF52980">
    <property type="entry name" value="Restriction endonuclease-like"/>
    <property type="match status" value="1"/>
</dbReference>
<dbReference type="GO" id="GO:0016787">
    <property type="term" value="F:hydrolase activity"/>
    <property type="evidence" value="ECO:0007669"/>
    <property type="project" value="UniProtKB-KW"/>
</dbReference>
<dbReference type="Proteomes" id="UP000284822">
    <property type="component" value="Unassembled WGS sequence"/>
</dbReference>
<evidence type="ECO:0008006" key="4">
    <source>
        <dbReference type="Google" id="ProtNLM"/>
    </source>
</evidence>
<organism evidence="2 3">
    <name type="scientific">Bombilactobacillus bombi</name>
    <dbReference type="NCBI Taxonomy" id="1303590"/>
    <lineage>
        <taxon>Bacteria</taxon>
        <taxon>Bacillati</taxon>
        <taxon>Bacillota</taxon>
        <taxon>Bacilli</taxon>
        <taxon>Lactobacillales</taxon>
        <taxon>Lactobacillaceae</taxon>
        <taxon>Bombilactobacillus</taxon>
    </lineage>
</organism>
<reference evidence="2 3" key="1">
    <citation type="submission" date="2018-07" db="EMBL/GenBank/DDBJ databases">
        <title>Genome sequences of six Lactobacillus spp. isolated from bumble bee guts.</title>
        <authorList>
            <person name="Motta E.V.S."/>
            <person name="Moran N.A."/>
        </authorList>
    </citation>
    <scope>NUCLEOTIDE SEQUENCE [LARGE SCALE GENOMIC DNA]</scope>
    <source>
        <strain evidence="2 3">LV-8.1</strain>
    </source>
</reference>
<proteinExistence type="predicted"/>
<dbReference type="InterPro" id="IPR011335">
    <property type="entry name" value="Restrct_endonuc-II-like"/>
</dbReference>
<comment type="caution">
    <text evidence="2">The sequence shown here is derived from an EMBL/GenBank/DDBJ whole genome shotgun (WGS) entry which is preliminary data.</text>
</comment>
<accession>A0A3R6YJ55</accession>